<dbReference type="RefSeq" id="WP_200689001.1">
    <property type="nucleotide sequence ID" value="NZ_JAEPRQ010000009.1"/>
</dbReference>
<keyword evidence="3" id="KW-1185">Reference proteome</keyword>
<protein>
    <submittedName>
        <fullName evidence="2">DUF2163 domain-containing protein</fullName>
    </submittedName>
</protein>
<dbReference type="NCBIfam" id="TIGR02218">
    <property type="entry name" value="phg_TIGR02218"/>
    <property type="match status" value="1"/>
</dbReference>
<dbReference type="Proteomes" id="UP000640485">
    <property type="component" value="Unassembled WGS sequence"/>
</dbReference>
<sequence>MSATTIARAWMVRRADGLCLGFTDHDRALRFGGVEFAPEYGMTARVLVQGTGLSVDNSEAVGALSADAISERDILAGRWDGAELKLWDVDWRDVAQRRLVFAGSLAEVSRANGAFRAELRGLAEPLNAARGRVFHPRCSARLGDGKCRFALVGEDYRAEIAVEEVEDGRVFRFASFPAYEQGWFERGVMSVLDGGAEGLSAAVKNDRALPGGQREIELWQSFGIAPVVGDVVAITAGCDKRAATCRLKFNNFMNFRGFPHLPNEDWLMAPGAGRNG</sequence>
<evidence type="ECO:0000259" key="1">
    <source>
        <dbReference type="Pfam" id="PF09356"/>
    </source>
</evidence>
<dbReference type="InterPro" id="IPR018964">
    <property type="entry name" value="Phage_phiJL001_Gp84_C"/>
</dbReference>
<proteinExistence type="predicted"/>
<dbReference type="EMBL" id="JAEPRQ010000009">
    <property type="protein sequence ID" value="MBK4217853.1"/>
    <property type="molecule type" value="Genomic_DNA"/>
</dbReference>
<comment type="caution">
    <text evidence="2">The sequence shown here is derived from an EMBL/GenBank/DDBJ whole genome shotgun (WGS) entry which is preliminary data.</text>
</comment>
<dbReference type="InterPro" id="IPR011928">
    <property type="entry name" value="Phage_phiJL001_Gp84"/>
</dbReference>
<reference evidence="2" key="1">
    <citation type="submission" date="2021-01" db="EMBL/GenBank/DDBJ databases">
        <title>Paracoccus amoyensis sp. nov., isolated from the surface seawater along the coast of Xiamen Island, China.</title>
        <authorList>
            <person name="Lyu L."/>
        </authorList>
    </citation>
    <scope>NUCLEOTIDE SEQUENCE</scope>
    <source>
        <strain evidence="2">MJ17</strain>
    </source>
</reference>
<dbReference type="Pfam" id="PF09356">
    <property type="entry name" value="Phage_BR0599"/>
    <property type="match status" value="1"/>
</dbReference>
<evidence type="ECO:0000313" key="3">
    <source>
        <dbReference type="Proteomes" id="UP000640485"/>
    </source>
</evidence>
<gene>
    <name evidence="2" type="ORF">JJJ17_18110</name>
</gene>
<dbReference type="Pfam" id="PF09931">
    <property type="entry name" value="Phage_phiJL001_Gp84_N"/>
    <property type="match status" value="1"/>
</dbReference>
<accession>A0A934SHQ3</accession>
<organism evidence="2 3">
    <name type="scientific">Paracoccus caeni</name>
    <dbReference type="NCBI Taxonomy" id="657651"/>
    <lineage>
        <taxon>Bacteria</taxon>
        <taxon>Pseudomonadati</taxon>
        <taxon>Pseudomonadota</taxon>
        <taxon>Alphaproteobacteria</taxon>
        <taxon>Rhodobacterales</taxon>
        <taxon>Paracoccaceae</taxon>
        <taxon>Paracoccus</taxon>
    </lineage>
</organism>
<evidence type="ECO:0000313" key="2">
    <source>
        <dbReference type="EMBL" id="MBK4217853.1"/>
    </source>
</evidence>
<name>A0A934SHQ3_9RHOB</name>
<dbReference type="AlphaFoldDB" id="A0A934SHQ3"/>
<feature type="domain" description="Bacteriophage phiJL001 Gp84 C-terminal" evidence="1">
    <location>
        <begin position="182"/>
        <end position="265"/>
    </location>
</feature>